<organism evidence="3 4">
    <name type="scientific">Phaseolus vulgaris</name>
    <name type="common">Kidney bean</name>
    <name type="synonym">French bean</name>
    <dbReference type="NCBI Taxonomy" id="3885"/>
    <lineage>
        <taxon>Eukaryota</taxon>
        <taxon>Viridiplantae</taxon>
        <taxon>Streptophyta</taxon>
        <taxon>Embryophyta</taxon>
        <taxon>Tracheophyta</taxon>
        <taxon>Spermatophyta</taxon>
        <taxon>Magnoliopsida</taxon>
        <taxon>eudicotyledons</taxon>
        <taxon>Gunneridae</taxon>
        <taxon>Pentapetalae</taxon>
        <taxon>rosids</taxon>
        <taxon>fabids</taxon>
        <taxon>Fabales</taxon>
        <taxon>Fabaceae</taxon>
        <taxon>Papilionoideae</taxon>
        <taxon>50 kb inversion clade</taxon>
        <taxon>NPAAA clade</taxon>
        <taxon>indigoferoid/millettioid clade</taxon>
        <taxon>Phaseoleae</taxon>
        <taxon>Phaseolus</taxon>
    </lineage>
</organism>
<dbReference type="InterPro" id="IPR011992">
    <property type="entry name" value="EF-hand-dom_pair"/>
</dbReference>
<keyword evidence="4" id="KW-1185">Reference proteome</keyword>
<dbReference type="InterPro" id="IPR018247">
    <property type="entry name" value="EF_Hand_1_Ca_BS"/>
</dbReference>
<dbReference type="Gene3D" id="1.10.238.10">
    <property type="entry name" value="EF-hand"/>
    <property type="match status" value="1"/>
</dbReference>
<dbReference type="PANTHER" id="PTHR37754">
    <property type="entry name" value="CALCIUM ION-BINDING PROTEIN"/>
    <property type="match status" value="1"/>
</dbReference>
<evidence type="ECO:0000259" key="2">
    <source>
        <dbReference type="PROSITE" id="PS50222"/>
    </source>
</evidence>
<dbReference type="SUPFAM" id="SSF47473">
    <property type="entry name" value="EF-hand"/>
    <property type="match status" value="1"/>
</dbReference>
<dbReference type="STRING" id="3885.V7AP08"/>
<dbReference type="PANTHER" id="PTHR37754:SF4">
    <property type="entry name" value="EF-HAND DOMAIN-CONTAINING PROTEIN"/>
    <property type="match status" value="1"/>
</dbReference>
<dbReference type="Gramene" id="ESW06328">
    <property type="protein sequence ID" value="ESW06328"/>
    <property type="gene ID" value="PHAVU_010G038700g"/>
</dbReference>
<reference evidence="4" key="1">
    <citation type="journal article" date="2014" name="Nat. Genet.">
        <title>A reference genome for common bean and genome-wide analysis of dual domestications.</title>
        <authorList>
            <person name="Schmutz J."/>
            <person name="McClean P.E."/>
            <person name="Mamidi S."/>
            <person name="Wu G.A."/>
            <person name="Cannon S.B."/>
            <person name="Grimwood J."/>
            <person name="Jenkins J."/>
            <person name="Shu S."/>
            <person name="Song Q."/>
            <person name="Chavarro C."/>
            <person name="Torres-Torres M."/>
            <person name="Geffroy V."/>
            <person name="Moghaddam S.M."/>
            <person name="Gao D."/>
            <person name="Abernathy B."/>
            <person name="Barry K."/>
            <person name="Blair M."/>
            <person name="Brick M.A."/>
            <person name="Chovatia M."/>
            <person name="Gepts P."/>
            <person name="Goodstein D.M."/>
            <person name="Gonzales M."/>
            <person name="Hellsten U."/>
            <person name="Hyten D.L."/>
            <person name="Jia G."/>
            <person name="Kelly J.D."/>
            <person name="Kudrna D."/>
            <person name="Lee R."/>
            <person name="Richard M.M."/>
            <person name="Miklas P.N."/>
            <person name="Osorno J.M."/>
            <person name="Rodrigues J."/>
            <person name="Thareau V."/>
            <person name="Urrea C.A."/>
            <person name="Wang M."/>
            <person name="Yu Y."/>
            <person name="Zhang M."/>
            <person name="Wing R.A."/>
            <person name="Cregan P.B."/>
            <person name="Rokhsar D.S."/>
            <person name="Jackson S.A."/>
        </authorList>
    </citation>
    <scope>NUCLEOTIDE SEQUENCE [LARGE SCALE GENOMIC DNA]</scope>
    <source>
        <strain evidence="4">cv. G19833</strain>
    </source>
</reference>
<dbReference type="GO" id="GO:0005509">
    <property type="term" value="F:calcium ion binding"/>
    <property type="evidence" value="ECO:0007669"/>
    <property type="project" value="InterPro"/>
</dbReference>
<keyword evidence="1" id="KW-0106">Calcium</keyword>
<proteinExistence type="predicted"/>
<evidence type="ECO:0000313" key="4">
    <source>
        <dbReference type="Proteomes" id="UP000000226"/>
    </source>
</evidence>
<evidence type="ECO:0000313" key="3">
    <source>
        <dbReference type="EMBL" id="ESW06328.1"/>
    </source>
</evidence>
<dbReference type="eggNOG" id="ENOG502RXKC">
    <property type="taxonomic scope" value="Eukaryota"/>
</dbReference>
<dbReference type="OrthoDB" id="47513at2759"/>
<dbReference type="InterPro" id="IPR002048">
    <property type="entry name" value="EF_hand_dom"/>
</dbReference>
<dbReference type="PROSITE" id="PS50222">
    <property type="entry name" value="EF_HAND_2"/>
    <property type="match status" value="1"/>
</dbReference>
<sequence>MFGIISWLGQIFFKLLGTEWRKKQIKKITDQVFDQLKNEEQSDNLSFRDIYIATLLVYNGINKYIPGPHCDPPSKDTVKQFIKKCDHNKDDQIDRDEFFGFIKQMAPETFNVVRRKLVATLVVAPTVAATTKKTTEHVPGVGKLVQRLPKAVYVALLTIAAVWFQENNQDS</sequence>
<dbReference type="PhylomeDB" id="V7AP08"/>
<dbReference type="EMBL" id="CM002297">
    <property type="protein sequence ID" value="ESW06328.1"/>
    <property type="molecule type" value="Genomic_DNA"/>
</dbReference>
<dbReference type="OMA" id="ITDQVFD"/>
<dbReference type="AlphaFoldDB" id="V7AP08"/>
<feature type="domain" description="EF-hand" evidence="2">
    <location>
        <begin position="73"/>
        <end position="108"/>
    </location>
</feature>
<accession>V7AP08</accession>
<dbReference type="Proteomes" id="UP000000226">
    <property type="component" value="Chromosome 10"/>
</dbReference>
<protein>
    <recommendedName>
        <fullName evidence="2">EF-hand domain-containing protein</fullName>
    </recommendedName>
</protein>
<dbReference type="PROSITE" id="PS00018">
    <property type="entry name" value="EF_HAND_1"/>
    <property type="match status" value="1"/>
</dbReference>
<name>V7AP08_PHAVU</name>
<gene>
    <name evidence="3" type="ORF">PHAVU_010G038700g</name>
</gene>
<evidence type="ECO:0000256" key="1">
    <source>
        <dbReference type="ARBA" id="ARBA00022837"/>
    </source>
</evidence>